<dbReference type="GO" id="GO:0008767">
    <property type="term" value="F:UDP-galactopyranose mutase activity"/>
    <property type="evidence" value="ECO:0007669"/>
    <property type="project" value="TreeGrafter"/>
</dbReference>
<dbReference type="EMBL" id="OCMT01000003">
    <property type="protein sequence ID" value="SOD18632.1"/>
    <property type="molecule type" value="Genomic_DNA"/>
</dbReference>
<protein>
    <submittedName>
        <fullName evidence="1">Protoporphyrinogen oxidase</fullName>
    </submittedName>
</protein>
<dbReference type="Pfam" id="PF13450">
    <property type="entry name" value="NAD_binding_8"/>
    <property type="match status" value="1"/>
</dbReference>
<dbReference type="AlphaFoldDB" id="A0A286A9S5"/>
<organism evidence="1 2">
    <name type="scientific">Pedobacter xixiisoli</name>
    <dbReference type="NCBI Taxonomy" id="1476464"/>
    <lineage>
        <taxon>Bacteria</taxon>
        <taxon>Pseudomonadati</taxon>
        <taxon>Bacteroidota</taxon>
        <taxon>Sphingobacteriia</taxon>
        <taxon>Sphingobacteriales</taxon>
        <taxon>Sphingobacteriaceae</taxon>
        <taxon>Pedobacter</taxon>
    </lineage>
</organism>
<sequence>MKVAIIGSGISGLSIANMLNQKHQVTVFEKNQKIGGLVKCERINGSLFHKVGGHVFNSKNQKVLNWFWSFFDIENEFVQAKRKAKILFNGKIIGYPIENYLYLLDPEIVKKIINELLTLQKEEKKAPLDYSDFGTFLQKNFGKTLYQQYFEPYNKKIWNIDLHSVSMEWLEGKLPMPNLEEVIQSNIFREEENNMVHSYFYYPKNNGSQFIVDRLKENLSITTRTEISEVDINNGNLKIDNQLFDKLIYCGDVRKLPANIKKILEENNVDVKYLEQLRSNGTSNLFCETDETDISWLYIPENFTKAHRIIYTGNFSKTNNSGSIRKTCVVEFSGKVSEDEMEKEITLLPGNLKAILSNYEPNSYVIQDDKTRAEIKKAKDVLGRYGVYLLGRFAEWEYYNMDKAIEAAFELANTINLDNDTKN</sequence>
<proteinExistence type="predicted"/>
<dbReference type="GO" id="GO:0005829">
    <property type="term" value="C:cytosol"/>
    <property type="evidence" value="ECO:0007669"/>
    <property type="project" value="TreeGrafter"/>
</dbReference>
<accession>A0A286A9S5</accession>
<dbReference type="PANTHER" id="PTHR21197">
    <property type="entry name" value="UDP-GALACTOPYRANOSE MUTASE"/>
    <property type="match status" value="1"/>
</dbReference>
<gene>
    <name evidence="1" type="ORF">SAMN06297358_3106</name>
</gene>
<name>A0A286A9S5_9SPHI</name>
<keyword evidence="2" id="KW-1185">Reference proteome</keyword>
<evidence type="ECO:0000313" key="2">
    <source>
        <dbReference type="Proteomes" id="UP000219281"/>
    </source>
</evidence>
<evidence type="ECO:0000313" key="1">
    <source>
        <dbReference type="EMBL" id="SOD18632.1"/>
    </source>
</evidence>
<dbReference type="SUPFAM" id="SSF51971">
    <property type="entry name" value="Nucleotide-binding domain"/>
    <property type="match status" value="1"/>
</dbReference>
<dbReference type="GO" id="GO:0050660">
    <property type="term" value="F:flavin adenine dinucleotide binding"/>
    <property type="evidence" value="ECO:0007669"/>
    <property type="project" value="TreeGrafter"/>
</dbReference>
<reference evidence="2" key="1">
    <citation type="submission" date="2017-09" db="EMBL/GenBank/DDBJ databases">
        <authorList>
            <person name="Varghese N."/>
            <person name="Submissions S."/>
        </authorList>
    </citation>
    <scope>NUCLEOTIDE SEQUENCE [LARGE SCALE GENOMIC DNA]</scope>
    <source>
        <strain evidence="2">CGMCC 1.12803</strain>
    </source>
</reference>
<dbReference type="RefSeq" id="WP_205944001.1">
    <property type="nucleotide sequence ID" value="NZ_OCMT01000003.1"/>
</dbReference>
<dbReference type="PANTHER" id="PTHR21197:SF0">
    <property type="entry name" value="UDP-GALACTOPYRANOSE MUTASE"/>
    <property type="match status" value="1"/>
</dbReference>
<dbReference type="InterPro" id="IPR036188">
    <property type="entry name" value="FAD/NAD-bd_sf"/>
</dbReference>
<dbReference type="Gene3D" id="3.50.50.60">
    <property type="entry name" value="FAD/NAD(P)-binding domain"/>
    <property type="match status" value="1"/>
</dbReference>
<dbReference type="Proteomes" id="UP000219281">
    <property type="component" value="Unassembled WGS sequence"/>
</dbReference>